<comment type="caution">
    <text evidence="1">The sequence shown here is derived from an EMBL/GenBank/DDBJ whole genome shotgun (WGS) entry which is preliminary data.</text>
</comment>
<accession>A0ACC0CZZ3</accession>
<keyword evidence="2" id="KW-1185">Reference proteome</keyword>
<evidence type="ECO:0000313" key="1">
    <source>
        <dbReference type="EMBL" id="KAI6085883.1"/>
    </source>
</evidence>
<organism evidence="1 2">
    <name type="scientific">Hypoxylon rubiginosum</name>
    <dbReference type="NCBI Taxonomy" id="110542"/>
    <lineage>
        <taxon>Eukaryota</taxon>
        <taxon>Fungi</taxon>
        <taxon>Dikarya</taxon>
        <taxon>Ascomycota</taxon>
        <taxon>Pezizomycotina</taxon>
        <taxon>Sordariomycetes</taxon>
        <taxon>Xylariomycetidae</taxon>
        <taxon>Xylariales</taxon>
        <taxon>Hypoxylaceae</taxon>
        <taxon>Hypoxylon</taxon>
    </lineage>
</organism>
<sequence>MDVSKKDASVAESPVDNTSVRLALDPEDPIQKALAEYQPGSPEEKKLLRKIDLFLVPCLWFMCVLAYVDRNNIGNAKAAGMSADLGLTDSNYSMLISIFFIGYLILEVPSNILLSKCRPSLYLAGIMAVWGALVAGMSQVKNYHGILIFRFFLGMIEAGFMPGVMFLMSCWYTKSELGKRFSIFFTALCISGAVSGLLSGAIISGLEGAKGMEGWRWLFLIEGVITVAFSIFSTFILLDYPGTSRRLSADERQLATVRILHDKKESSPHGTKKLSPLQAIWASLVDLKVYFFVALYLLDNGCATINYFVPTVVQNMGYAGVRAQWMTVPIWIVATAFLCIVPQTADRYKERRWHITFGFTLAFVSGIIIVTVENNLAARYAFICFYISGVYSAFPLILTWASETMSLPSEKRAVSIAIVNAIGNLAAIYGSYMWPSTDAPEYKRGFTAMAGMCGAGAIIAALMPVMFKYLPKFTTKAERELEIIDGRGPERD</sequence>
<name>A0ACC0CZZ3_9PEZI</name>
<evidence type="ECO:0000313" key="2">
    <source>
        <dbReference type="Proteomes" id="UP001497680"/>
    </source>
</evidence>
<proteinExistence type="predicted"/>
<dbReference type="EMBL" id="MU394321">
    <property type="protein sequence ID" value="KAI6085883.1"/>
    <property type="molecule type" value="Genomic_DNA"/>
</dbReference>
<reference evidence="1 2" key="1">
    <citation type="journal article" date="2022" name="New Phytol.">
        <title>Ecological generalism drives hyperdiversity of secondary metabolite gene clusters in xylarialean endophytes.</title>
        <authorList>
            <person name="Franco M.E.E."/>
            <person name="Wisecaver J.H."/>
            <person name="Arnold A.E."/>
            <person name="Ju Y.M."/>
            <person name="Slot J.C."/>
            <person name="Ahrendt S."/>
            <person name="Moore L.P."/>
            <person name="Eastman K.E."/>
            <person name="Scott K."/>
            <person name="Konkel Z."/>
            <person name="Mondo S.J."/>
            <person name="Kuo A."/>
            <person name="Hayes R.D."/>
            <person name="Haridas S."/>
            <person name="Andreopoulos B."/>
            <person name="Riley R."/>
            <person name="LaButti K."/>
            <person name="Pangilinan J."/>
            <person name="Lipzen A."/>
            <person name="Amirebrahimi M."/>
            <person name="Yan J."/>
            <person name="Adam C."/>
            <person name="Keymanesh K."/>
            <person name="Ng V."/>
            <person name="Louie K."/>
            <person name="Northen T."/>
            <person name="Drula E."/>
            <person name="Henrissat B."/>
            <person name="Hsieh H.M."/>
            <person name="Youens-Clark K."/>
            <person name="Lutzoni F."/>
            <person name="Miadlikowska J."/>
            <person name="Eastwood D.C."/>
            <person name="Hamelin R.C."/>
            <person name="Grigoriev I.V."/>
            <person name="U'Ren J.M."/>
        </authorList>
    </citation>
    <scope>NUCLEOTIDE SEQUENCE [LARGE SCALE GENOMIC DNA]</scope>
    <source>
        <strain evidence="1 2">ER1909</strain>
    </source>
</reference>
<protein>
    <submittedName>
        <fullName evidence="1">Major facilitator superfamily domain-containing protein</fullName>
    </submittedName>
</protein>
<gene>
    <name evidence="1" type="ORF">F4821DRAFT_144021</name>
</gene>
<dbReference type="Proteomes" id="UP001497680">
    <property type="component" value="Unassembled WGS sequence"/>
</dbReference>